<evidence type="ECO:0000259" key="9">
    <source>
        <dbReference type="Pfam" id="PF16177"/>
    </source>
</evidence>
<dbReference type="InterPro" id="IPR025110">
    <property type="entry name" value="AMP-bd_C"/>
</dbReference>
<evidence type="ECO:0000313" key="11">
    <source>
        <dbReference type="Proteomes" id="UP000198802"/>
    </source>
</evidence>
<dbReference type="InterPro" id="IPR032387">
    <property type="entry name" value="ACAS_N"/>
</dbReference>
<evidence type="ECO:0000256" key="1">
    <source>
        <dbReference type="ARBA" id="ARBA00006432"/>
    </source>
</evidence>
<proteinExistence type="inferred from homology"/>
<feature type="domain" description="AMP-dependent synthetase/ligase" evidence="7">
    <location>
        <begin position="89"/>
        <end position="484"/>
    </location>
</feature>
<accession>A0A0S4QXA4</accession>
<dbReference type="Gene3D" id="3.40.50.12780">
    <property type="entry name" value="N-terminal domain of ligase-like"/>
    <property type="match status" value="1"/>
</dbReference>
<dbReference type="Proteomes" id="UP000198802">
    <property type="component" value="Unassembled WGS sequence"/>
</dbReference>
<dbReference type="Pfam" id="PF00501">
    <property type="entry name" value="AMP-binding"/>
    <property type="match status" value="1"/>
</dbReference>
<evidence type="ECO:0000256" key="3">
    <source>
        <dbReference type="ARBA" id="ARBA00022598"/>
    </source>
</evidence>
<dbReference type="InterPro" id="IPR000873">
    <property type="entry name" value="AMP-dep_synth/lig_dom"/>
</dbReference>
<keyword evidence="6" id="KW-0007">Acetylation</keyword>
<dbReference type="PANTHER" id="PTHR24095">
    <property type="entry name" value="ACETYL-COENZYME A SYNTHETASE"/>
    <property type="match status" value="1"/>
</dbReference>
<dbReference type="GO" id="GO:0003987">
    <property type="term" value="F:acetate-CoA ligase activity"/>
    <property type="evidence" value="ECO:0007669"/>
    <property type="project" value="UniProtKB-EC"/>
</dbReference>
<name>A0A0S4QXA4_9ACTN</name>
<keyword evidence="3" id="KW-0436">Ligase</keyword>
<sequence length="659" mass="70277">MTYIWRPNQDYLENANVVRLMRHFGVADADALRAVSVADIGAFWDAVVADLGIRFRTPYHSVLDTLNGPQFPEWFVGGKLNVVDTCLGRWTEQSPDAPAVVHETEAGTVRELSYAQLADQVARICSGLRRHWIGPGDAVALYLPMIPEAVVALYAVASLGAVAVPLFSGFAPGAIAARLQDAEVKAVITADGTVRRGRTVQMQPQLDEAIAACPGVQLVVVVENLAGEAAEPTGALPSDAAGHPEVVGWSSLLAEPPYSATTPTSASDVLLLGYTSGTTGRPKGAVHTHAGFLTKVASELAYGFELGPGRSLCWITDMGWIMGPLTVLGTHACGGNLVLYEGSPDTPDSARLWQLVERHQVTTLGVSPTLVRTLRTATAGLPAQGLSSVRVLGSTGEPWDPQSYEWLARDVFAGRVPVVNFSGGTEVGGSFLSPYPVEDIASCSLGGPALGMDVDVVGEDGQPLRGAIGELVCRQPWPAMTRGVWRDDRRYLETYWSTFPGMWRQGDFALVDEHGDWYVLGRSDDVMNVAGKRVAPAEIESVLAADPAVAESAVVGIPDPTKNEAVWAFWVARPSYGDESDEAGEHVARRLRDRVASQVGKPFAPAQVVRVDALPKTRSAKILRRAVRAAVLGTDAGDLSGAENPEAVEAIRARVKGLR</sequence>
<dbReference type="EC" id="6.2.1.1" evidence="2"/>
<dbReference type="SUPFAM" id="SSF56801">
    <property type="entry name" value="Acetyl-CoA synthetase-like"/>
    <property type="match status" value="1"/>
</dbReference>
<keyword evidence="5" id="KW-0067">ATP-binding</keyword>
<dbReference type="InterPro" id="IPR020845">
    <property type="entry name" value="AMP-binding_CS"/>
</dbReference>
<dbReference type="Pfam" id="PF13193">
    <property type="entry name" value="AMP-binding_C"/>
    <property type="match status" value="1"/>
</dbReference>
<evidence type="ECO:0000313" key="10">
    <source>
        <dbReference type="EMBL" id="CUU59710.1"/>
    </source>
</evidence>
<dbReference type="Gene3D" id="3.30.300.30">
    <property type="match status" value="1"/>
</dbReference>
<evidence type="ECO:0000256" key="5">
    <source>
        <dbReference type="ARBA" id="ARBA00022840"/>
    </source>
</evidence>
<evidence type="ECO:0000256" key="2">
    <source>
        <dbReference type="ARBA" id="ARBA00013275"/>
    </source>
</evidence>
<dbReference type="GO" id="GO:0006085">
    <property type="term" value="P:acetyl-CoA biosynthetic process"/>
    <property type="evidence" value="ECO:0007669"/>
    <property type="project" value="TreeGrafter"/>
</dbReference>
<feature type="domain" description="Acetyl-coenzyme A synthetase N-terminal" evidence="9">
    <location>
        <begin position="31"/>
        <end position="86"/>
    </location>
</feature>
<keyword evidence="11" id="KW-1185">Reference proteome</keyword>
<evidence type="ECO:0000256" key="6">
    <source>
        <dbReference type="ARBA" id="ARBA00022990"/>
    </source>
</evidence>
<dbReference type="EMBL" id="FAOZ01000031">
    <property type="protein sequence ID" value="CUU59710.1"/>
    <property type="molecule type" value="Genomic_DNA"/>
</dbReference>
<feature type="domain" description="AMP-binding enzyme C-terminal" evidence="8">
    <location>
        <begin position="538"/>
        <end position="621"/>
    </location>
</feature>
<reference evidence="11" key="1">
    <citation type="submission" date="2015-11" db="EMBL/GenBank/DDBJ databases">
        <authorList>
            <person name="Varghese N."/>
        </authorList>
    </citation>
    <scope>NUCLEOTIDE SEQUENCE [LARGE SCALE GENOMIC DNA]</scope>
    <source>
        <strain evidence="11">DSM 45899</strain>
    </source>
</reference>
<dbReference type="Pfam" id="PF16177">
    <property type="entry name" value="ACAS_N"/>
    <property type="match status" value="1"/>
</dbReference>
<comment type="similarity">
    <text evidence="1">Belongs to the ATP-dependent AMP-binding enzyme family.</text>
</comment>
<dbReference type="AlphaFoldDB" id="A0A0S4QXA4"/>
<dbReference type="PANTHER" id="PTHR24095:SF14">
    <property type="entry name" value="ACETYL-COENZYME A SYNTHETASE 1"/>
    <property type="match status" value="1"/>
</dbReference>
<keyword evidence="4" id="KW-0547">Nucleotide-binding</keyword>
<evidence type="ECO:0000256" key="4">
    <source>
        <dbReference type="ARBA" id="ARBA00022741"/>
    </source>
</evidence>
<dbReference type="GO" id="GO:0005524">
    <property type="term" value="F:ATP binding"/>
    <property type="evidence" value="ECO:0007669"/>
    <property type="project" value="UniProtKB-KW"/>
</dbReference>
<protein>
    <recommendedName>
        <fullName evidence="2">acetate--CoA ligase</fullName>
        <ecNumber evidence="2">6.2.1.1</ecNumber>
    </recommendedName>
</protein>
<dbReference type="PROSITE" id="PS00455">
    <property type="entry name" value="AMP_BINDING"/>
    <property type="match status" value="1"/>
</dbReference>
<dbReference type="InterPro" id="IPR045851">
    <property type="entry name" value="AMP-bd_C_sf"/>
</dbReference>
<dbReference type="InterPro" id="IPR042099">
    <property type="entry name" value="ANL_N_sf"/>
</dbReference>
<evidence type="ECO:0000259" key="7">
    <source>
        <dbReference type="Pfam" id="PF00501"/>
    </source>
</evidence>
<evidence type="ECO:0000259" key="8">
    <source>
        <dbReference type="Pfam" id="PF13193"/>
    </source>
</evidence>
<organism evidence="10 11">
    <name type="scientific">Parafrankia irregularis</name>
    <dbReference type="NCBI Taxonomy" id="795642"/>
    <lineage>
        <taxon>Bacteria</taxon>
        <taxon>Bacillati</taxon>
        <taxon>Actinomycetota</taxon>
        <taxon>Actinomycetes</taxon>
        <taxon>Frankiales</taxon>
        <taxon>Frankiaceae</taxon>
        <taxon>Parafrankia</taxon>
    </lineage>
</organism>
<gene>
    <name evidence="10" type="ORF">Ga0074812_1318</name>
</gene>